<sequence length="257" mass="28330">MSERINDLKVPACALLQCDLAGSVLSAHGTAQRMLSYTAYGYLADPVRKGAVGFNGQLLEGDVHGYLLGNGHRLYYLPFMRFSSPDALSPFGEGGLNAYAYCEGEPVNNFDPDGKFSIKKLFFGKTDLTKKMKYAGISSDLKPYLKARLNLGETVEFYHAGKDRKGGVDFRMIGGKAITRLRPKEVSGSEEFYRKGDLFIINPTDQTYGLMRGLGFKPAPEGPIPEVTGTASKQDFVYSRDLTYVQDKMGANRNNSK</sequence>
<reference evidence="1" key="3">
    <citation type="journal article" date="2023" name="mSystems">
        <title>Charting the Lipopeptidome of Nonpathogenic Pseudomonas.</title>
        <authorList>
            <person name="Cesa-Luna C."/>
            <person name="Geudens N."/>
            <person name="Girard L."/>
            <person name="De Roo V."/>
            <person name="Maklad H.R."/>
            <person name="Martins J.C."/>
            <person name="Hofte M."/>
            <person name="De Mot R."/>
        </authorList>
    </citation>
    <scope>NUCLEOTIDE SEQUENCE</scope>
    <source>
        <strain evidence="1">COR51</strain>
    </source>
</reference>
<dbReference type="RefSeq" id="WP_082337807.1">
    <property type="nucleotide sequence ID" value="NZ_JAOSLA010000008.1"/>
</dbReference>
<dbReference type="EMBL" id="JAOSLA010000008">
    <property type="protein sequence ID" value="MCU7237972.1"/>
    <property type="molecule type" value="Genomic_DNA"/>
</dbReference>
<organism evidence="1 2">
    <name type="scientific">Pseudomonas peradeniyensis</name>
    <dbReference type="NCBI Taxonomy" id="2745488"/>
    <lineage>
        <taxon>Bacteria</taxon>
        <taxon>Pseudomonadati</taxon>
        <taxon>Pseudomonadota</taxon>
        <taxon>Gammaproteobacteria</taxon>
        <taxon>Pseudomonadales</taxon>
        <taxon>Pseudomonadaceae</taxon>
        <taxon>Pseudomonas</taxon>
    </lineage>
</organism>
<proteinExistence type="predicted"/>
<name>A0ABT2V994_9PSED</name>
<keyword evidence="2" id="KW-1185">Reference proteome</keyword>
<dbReference type="SUPFAM" id="SSF56399">
    <property type="entry name" value="ADP-ribosylation"/>
    <property type="match status" value="1"/>
</dbReference>
<protein>
    <submittedName>
        <fullName evidence="1">RHS repeat-associated core domain-containing protein</fullName>
    </submittedName>
</protein>
<comment type="caution">
    <text evidence="1">The sequence shown here is derived from an EMBL/GenBank/DDBJ whole genome shotgun (WGS) entry which is preliminary data.</text>
</comment>
<dbReference type="InterPro" id="IPR022385">
    <property type="entry name" value="Rhs_assc_core"/>
</dbReference>
<reference evidence="1" key="2">
    <citation type="submission" date="2022-09" db="EMBL/GenBank/DDBJ databases">
        <authorList>
            <person name="Cesa-Luna C."/>
            <person name="Girard L."/>
            <person name="Lood C."/>
            <person name="Hofte M."/>
            <person name="De Mot R."/>
        </authorList>
    </citation>
    <scope>NUCLEOTIDE SEQUENCE</scope>
    <source>
        <strain evidence="1">COR51</strain>
    </source>
</reference>
<gene>
    <name evidence="1" type="ORF">OC929_07915</name>
</gene>
<dbReference type="NCBIfam" id="TIGR03696">
    <property type="entry name" value="Rhs_assc_core"/>
    <property type="match status" value="1"/>
</dbReference>
<reference evidence="1" key="1">
    <citation type="journal article" date="2022" name="Microbiol. Spectr.">
        <title>An Nuclear Magnetic Resonance Fingerprint Matching Approach for the Identification and Structural Re-Evaluation of Pseudomonas Lipopeptides.</title>
        <authorList>
            <person name="De Roo V."/>
            <person name="Verleysen Y."/>
            <person name="Kovacs B."/>
            <person name="De Vleeschouwer M."/>
            <person name="Muangkaew P."/>
            <person name="Girard L."/>
            <person name="Hofte M."/>
            <person name="De Mot R."/>
            <person name="Madder A."/>
            <person name="Geudens N."/>
            <person name="Martins J.C."/>
        </authorList>
    </citation>
    <scope>NUCLEOTIDE SEQUENCE</scope>
    <source>
        <strain evidence="1">COR51</strain>
    </source>
</reference>
<dbReference type="Gene3D" id="2.180.10.10">
    <property type="entry name" value="RHS repeat-associated core"/>
    <property type="match status" value="1"/>
</dbReference>
<evidence type="ECO:0000313" key="1">
    <source>
        <dbReference type="EMBL" id="MCU7237972.1"/>
    </source>
</evidence>
<evidence type="ECO:0000313" key="2">
    <source>
        <dbReference type="Proteomes" id="UP001139994"/>
    </source>
</evidence>
<dbReference type="Proteomes" id="UP001139994">
    <property type="component" value="Unassembled WGS sequence"/>
</dbReference>
<accession>A0ABT2V994</accession>